<dbReference type="Proteomes" id="UP001199816">
    <property type="component" value="Unassembled WGS sequence"/>
</dbReference>
<comment type="caution">
    <text evidence="3">The sequence shown here is derived from an EMBL/GenBank/DDBJ whole genome shotgun (WGS) entry which is preliminary data.</text>
</comment>
<gene>
    <name evidence="3" type="ORF">LQ567_16590</name>
</gene>
<evidence type="ECO:0000313" key="3">
    <source>
        <dbReference type="EMBL" id="MCD2424400.1"/>
    </source>
</evidence>
<dbReference type="RefSeq" id="WP_231006198.1">
    <property type="nucleotide sequence ID" value="NZ_JAJNEC010000005.1"/>
</dbReference>
<reference evidence="3 4" key="1">
    <citation type="submission" date="2021-11" db="EMBL/GenBank/DDBJ databases">
        <title>Genomic of Niabella pedocola.</title>
        <authorList>
            <person name="Wu T."/>
        </authorList>
    </citation>
    <scope>NUCLEOTIDE SEQUENCE [LARGE SCALE GENOMIC DNA]</scope>
    <source>
        <strain evidence="3 4">JCM 31011</strain>
    </source>
</reference>
<keyword evidence="2" id="KW-0472">Membrane</keyword>
<protein>
    <submittedName>
        <fullName evidence="3">Uncharacterized protein</fullName>
    </submittedName>
</protein>
<keyword evidence="2" id="KW-1133">Transmembrane helix</keyword>
<organism evidence="3 4">
    <name type="scientific">Niabella pedocola</name>
    <dbReference type="NCBI Taxonomy" id="1752077"/>
    <lineage>
        <taxon>Bacteria</taxon>
        <taxon>Pseudomonadati</taxon>
        <taxon>Bacteroidota</taxon>
        <taxon>Chitinophagia</taxon>
        <taxon>Chitinophagales</taxon>
        <taxon>Chitinophagaceae</taxon>
        <taxon>Niabella</taxon>
    </lineage>
</organism>
<feature type="compositionally biased region" description="Basic and acidic residues" evidence="1">
    <location>
        <begin position="44"/>
        <end position="53"/>
    </location>
</feature>
<proteinExistence type="predicted"/>
<evidence type="ECO:0000256" key="1">
    <source>
        <dbReference type="SAM" id="MobiDB-lite"/>
    </source>
</evidence>
<name>A0ABS8PTJ6_9BACT</name>
<keyword evidence="2" id="KW-0812">Transmembrane</keyword>
<dbReference type="EMBL" id="JAJNEC010000005">
    <property type="protein sequence ID" value="MCD2424400.1"/>
    <property type="molecule type" value="Genomic_DNA"/>
</dbReference>
<feature type="region of interest" description="Disordered" evidence="1">
    <location>
        <begin position="44"/>
        <end position="84"/>
    </location>
</feature>
<sequence length="171" mass="18907">MLEQISWNQFLIAIGGAAAAYYAILIVSGKIKFKKTKVHREPTVFEFSPERKASPPSNPPSEAPVSPKGRSEMTGPDDSKDSGDTEFAMLEQLADELQVIIVQVGSTQGNRELLLENMTKIIAGYPSLNKPAFIRAINNLMMKVVSEECSFTITEEEAALCWPQLPYVDQK</sequence>
<accession>A0ABS8PTJ6</accession>
<keyword evidence="4" id="KW-1185">Reference proteome</keyword>
<feature type="transmembrane region" description="Helical" evidence="2">
    <location>
        <begin position="6"/>
        <end position="27"/>
    </location>
</feature>
<evidence type="ECO:0000256" key="2">
    <source>
        <dbReference type="SAM" id="Phobius"/>
    </source>
</evidence>
<evidence type="ECO:0000313" key="4">
    <source>
        <dbReference type="Proteomes" id="UP001199816"/>
    </source>
</evidence>